<dbReference type="InterPro" id="IPR029071">
    <property type="entry name" value="Ubiquitin-like_domsf"/>
</dbReference>
<evidence type="ECO:0000259" key="1">
    <source>
        <dbReference type="PROSITE" id="PS50053"/>
    </source>
</evidence>
<accession>L8GIE2</accession>
<dbReference type="PANTHER" id="PTHR15204:SF0">
    <property type="entry name" value="LARGE PROLINE-RICH PROTEIN BAG6"/>
    <property type="match status" value="1"/>
</dbReference>
<dbReference type="Pfam" id="PF00240">
    <property type="entry name" value="ubiquitin"/>
    <property type="match status" value="1"/>
</dbReference>
<reference evidence="2 3" key="1">
    <citation type="journal article" date="2013" name="Genome Biol.">
        <title>Genome of Acanthamoeba castellanii highlights extensive lateral gene transfer and early evolution of tyrosine kinase signaling.</title>
        <authorList>
            <person name="Clarke M."/>
            <person name="Lohan A.J."/>
            <person name="Liu B."/>
            <person name="Lagkouvardos I."/>
            <person name="Roy S."/>
            <person name="Zafar N."/>
            <person name="Bertelli C."/>
            <person name="Schilde C."/>
            <person name="Kianianmomeni A."/>
            <person name="Burglin T.R."/>
            <person name="Frech C."/>
            <person name="Turcotte B."/>
            <person name="Kopec K.O."/>
            <person name="Synnott J.M."/>
            <person name="Choo C."/>
            <person name="Paponov I."/>
            <person name="Finkler A."/>
            <person name="Soon Heng Tan C."/>
            <person name="Hutchins A.P."/>
            <person name="Weinmeier T."/>
            <person name="Rattei T."/>
            <person name="Chu J.S."/>
            <person name="Gimenez G."/>
            <person name="Irimia M."/>
            <person name="Rigden D.J."/>
            <person name="Fitzpatrick D.A."/>
            <person name="Lorenzo-Morales J."/>
            <person name="Bateman A."/>
            <person name="Chiu C.H."/>
            <person name="Tang P."/>
            <person name="Hegemann P."/>
            <person name="Fromm H."/>
            <person name="Raoult D."/>
            <person name="Greub G."/>
            <person name="Miranda-Saavedra D."/>
            <person name="Chen N."/>
            <person name="Nash P."/>
            <person name="Ginger M.L."/>
            <person name="Horn M."/>
            <person name="Schaap P."/>
            <person name="Caler L."/>
            <person name="Loftus B."/>
        </authorList>
    </citation>
    <scope>NUCLEOTIDE SEQUENCE [LARGE SCALE GENOMIC DNA]</scope>
    <source>
        <strain evidence="2 3">Neff</strain>
    </source>
</reference>
<dbReference type="GO" id="GO:0071818">
    <property type="term" value="C:BAT3 complex"/>
    <property type="evidence" value="ECO:0007669"/>
    <property type="project" value="TreeGrafter"/>
</dbReference>
<dbReference type="SMART" id="SM00213">
    <property type="entry name" value="UBQ"/>
    <property type="match status" value="1"/>
</dbReference>
<dbReference type="VEuPathDB" id="AmoebaDB:ACA1_400160"/>
<dbReference type="PROSITE" id="PS50053">
    <property type="entry name" value="UBIQUITIN_2"/>
    <property type="match status" value="1"/>
</dbReference>
<keyword evidence="3" id="KW-1185">Reference proteome</keyword>
<dbReference type="GeneID" id="14912413"/>
<dbReference type="AlphaFoldDB" id="L8GIE2"/>
<dbReference type="GO" id="GO:0051787">
    <property type="term" value="F:misfolded protein binding"/>
    <property type="evidence" value="ECO:0007669"/>
    <property type="project" value="TreeGrafter"/>
</dbReference>
<sequence>METKGGEAPSAEMFRVNVKTLDGKVHPVEVAATTTISEFKAKISTQTNVAPTAQRLIFQGKVLKDDQTVGSAGLTIHMVERPPEAQTPPAGAAPTGAPLPTPMAGGHMRPASIVMGTFSLPNQTGGAPPALDNLINSVLGSLGVPMQTTSIRVTAAPSNGQAPNENAVWGPVENMENHLQQSLNTLQGTQTAEAEQYQAQGRAARRLLALADLMDRASPVWRRLAQAAVRLPI</sequence>
<dbReference type="GO" id="GO:0031593">
    <property type="term" value="F:polyubiquitin modification-dependent protein binding"/>
    <property type="evidence" value="ECO:0007669"/>
    <property type="project" value="TreeGrafter"/>
</dbReference>
<dbReference type="Proteomes" id="UP000011083">
    <property type="component" value="Unassembled WGS sequence"/>
</dbReference>
<feature type="domain" description="Ubiquitin-like" evidence="1">
    <location>
        <begin position="14"/>
        <end position="74"/>
    </location>
</feature>
<dbReference type="KEGG" id="acan:ACA1_400160"/>
<dbReference type="Gene3D" id="3.10.20.90">
    <property type="entry name" value="Phosphatidylinositol 3-kinase Catalytic Subunit, Chain A, domain 1"/>
    <property type="match status" value="1"/>
</dbReference>
<evidence type="ECO:0000313" key="2">
    <source>
        <dbReference type="EMBL" id="ELR11951.1"/>
    </source>
</evidence>
<dbReference type="PANTHER" id="PTHR15204">
    <property type="entry name" value="LARGE PROLINE-RICH PROTEIN BAG6"/>
    <property type="match status" value="1"/>
</dbReference>
<organism evidence="2 3">
    <name type="scientific">Acanthamoeba castellanii (strain ATCC 30010 / Neff)</name>
    <dbReference type="NCBI Taxonomy" id="1257118"/>
    <lineage>
        <taxon>Eukaryota</taxon>
        <taxon>Amoebozoa</taxon>
        <taxon>Discosea</taxon>
        <taxon>Longamoebia</taxon>
        <taxon>Centramoebida</taxon>
        <taxon>Acanthamoebidae</taxon>
        <taxon>Acanthamoeba</taxon>
    </lineage>
</organism>
<dbReference type="OrthoDB" id="20147at2759"/>
<gene>
    <name evidence="2" type="ORF">ACA1_400160</name>
</gene>
<name>L8GIE2_ACACF</name>
<dbReference type="GO" id="GO:0036503">
    <property type="term" value="P:ERAD pathway"/>
    <property type="evidence" value="ECO:0007669"/>
    <property type="project" value="TreeGrafter"/>
</dbReference>
<dbReference type="EMBL" id="KB008145">
    <property type="protein sequence ID" value="ELR11951.1"/>
    <property type="molecule type" value="Genomic_DNA"/>
</dbReference>
<proteinExistence type="predicted"/>
<dbReference type="InterPro" id="IPR000626">
    <property type="entry name" value="Ubiquitin-like_dom"/>
</dbReference>
<dbReference type="STRING" id="1257118.L8GIE2"/>
<dbReference type="RefSeq" id="XP_004333964.1">
    <property type="nucleotide sequence ID" value="XM_004333916.1"/>
</dbReference>
<protein>
    <submittedName>
        <fullName evidence="2">Ubiquitin domain containing protein</fullName>
    </submittedName>
</protein>
<evidence type="ECO:0000313" key="3">
    <source>
        <dbReference type="Proteomes" id="UP000011083"/>
    </source>
</evidence>
<dbReference type="SUPFAM" id="SSF54236">
    <property type="entry name" value="Ubiquitin-like"/>
    <property type="match status" value="1"/>
</dbReference>